<accession>A0A9Q3DIQ1</accession>
<evidence type="ECO:0000313" key="2">
    <source>
        <dbReference type="EMBL" id="MBW0501740.1"/>
    </source>
</evidence>
<sequence length="327" mass="37353">MRYWHTNNVPDILEEKYIPLETQAQANTPSTPSEPEGRRGKGKRYSKGLIKVKKWPPIATKRNKKPQIFASIQGKPTLTACTWKINIINPVVTSKGKLPKSADNKFVQGTFKETLTSKGTNQRTEKACPEPEYRDEEGLDTVLDGKTLREIIPTLPFTSQFNRNLTPEDWKDVDQVLQLQQLLKDFFQWSMDNKSFYLEYNWAELEAICQKICLKEIDFKELMIIAKGWNPTRQLRLLEVRANRIRENQATMQAAEEQLIRTGHSQIPSGSKGAGQISSPVASNHSKPNDQWPRVTIIHDPRKIPGEDKDTRAKTKSPSARGRESQT</sequence>
<evidence type="ECO:0000313" key="3">
    <source>
        <dbReference type="Proteomes" id="UP000765509"/>
    </source>
</evidence>
<feature type="region of interest" description="Disordered" evidence="1">
    <location>
        <begin position="265"/>
        <end position="327"/>
    </location>
</feature>
<organism evidence="2 3">
    <name type="scientific">Austropuccinia psidii MF-1</name>
    <dbReference type="NCBI Taxonomy" id="1389203"/>
    <lineage>
        <taxon>Eukaryota</taxon>
        <taxon>Fungi</taxon>
        <taxon>Dikarya</taxon>
        <taxon>Basidiomycota</taxon>
        <taxon>Pucciniomycotina</taxon>
        <taxon>Pucciniomycetes</taxon>
        <taxon>Pucciniales</taxon>
        <taxon>Sphaerophragmiaceae</taxon>
        <taxon>Austropuccinia</taxon>
    </lineage>
</organism>
<evidence type="ECO:0000256" key="1">
    <source>
        <dbReference type="SAM" id="MobiDB-lite"/>
    </source>
</evidence>
<reference evidence="2" key="1">
    <citation type="submission" date="2021-03" db="EMBL/GenBank/DDBJ databases">
        <title>Draft genome sequence of rust myrtle Austropuccinia psidii MF-1, a brazilian biotype.</title>
        <authorList>
            <person name="Quecine M.C."/>
            <person name="Pachon D.M.R."/>
            <person name="Bonatelli M.L."/>
            <person name="Correr F.H."/>
            <person name="Franceschini L.M."/>
            <person name="Leite T.F."/>
            <person name="Margarido G.R.A."/>
            <person name="Almeida C.A."/>
            <person name="Ferrarezi J.A."/>
            <person name="Labate C.A."/>
        </authorList>
    </citation>
    <scope>NUCLEOTIDE SEQUENCE</scope>
    <source>
        <strain evidence="2">MF-1</strain>
    </source>
</reference>
<protein>
    <submittedName>
        <fullName evidence="2">Uncharacterized protein</fullName>
    </submittedName>
</protein>
<feature type="compositionally biased region" description="Basic and acidic residues" evidence="1">
    <location>
        <begin position="297"/>
        <end position="313"/>
    </location>
</feature>
<name>A0A9Q3DIQ1_9BASI</name>
<dbReference type="EMBL" id="AVOT02016479">
    <property type="protein sequence ID" value="MBW0501740.1"/>
    <property type="molecule type" value="Genomic_DNA"/>
</dbReference>
<proteinExistence type="predicted"/>
<keyword evidence="3" id="KW-1185">Reference proteome</keyword>
<dbReference type="AlphaFoldDB" id="A0A9Q3DIQ1"/>
<feature type="region of interest" description="Disordered" evidence="1">
    <location>
        <begin position="21"/>
        <end position="44"/>
    </location>
</feature>
<feature type="compositionally biased region" description="Polar residues" evidence="1">
    <location>
        <begin position="22"/>
        <end position="33"/>
    </location>
</feature>
<feature type="compositionally biased region" description="Polar residues" evidence="1">
    <location>
        <begin position="276"/>
        <end position="286"/>
    </location>
</feature>
<dbReference type="Proteomes" id="UP000765509">
    <property type="component" value="Unassembled WGS sequence"/>
</dbReference>
<gene>
    <name evidence="2" type="ORF">O181_041455</name>
</gene>
<comment type="caution">
    <text evidence="2">The sequence shown here is derived from an EMBL/GenBank/DDBJ whole genome shotgun (WGS) entry which is preliminary data.</text>
</comment>